<dbReference type="EMBL" id="JBITLV010000001">
    <property type="protein sequence ID" value="MFI7586074.1"/>
    <property type="molecule type" value="Genomic_DNA"/>
</dbReference>
<evidence type="ECO:0000256" key="1">
    <source>
        <dbReference type="ARBA" id="ARBA00004141"/>
    </source>
</evidence>
<feature type="transmembrane region" description="Helical" evidence="5">
    <location>
        <begin position="113"/>
        <end position="130"/>
    </location>
</feature>
<feature type="chain" id="PRO_5045538169" evidence="6">
    <location>
        <begin position="26"/>
        <end position="255"/>
    </location>
</feature>
<evidence type="ECO:0000256" key="4">
    <source>
        <dbReference type="ARBA" id="ARBA00023136"/>
    </source>
</evidence>
<feature type="transmembrane region" description="Helical" evidence="5">
    <location>
        <begin position="208"/>
        <end position="229"/>
    </location>
</feature>
<organism evidence="7 8">
    <name type="scientific">Spongisporangium articulatum</name>
    <dbReference type="NCBI Taxonomy" id="3362603"/>
    <lineage>
        <taxon>Bacteria</taxon>
        <taxon>Bacillati</taxon>
        <taxon>Actinomycetota</taxon>
        <taxon>Actinomycetes</taxon>
        <taxon>Kineosporiales</taxon>
        <taxon>Kineosporiaceae</taxon>
        <taxon>Spongisporangium</taxon>
    </lineage>
</organism>
<evidence type="ECO:0000256" key="5">
    <source>
        <dbReference type="SAM" id="Phobius"/>
    </source>
</evidence>
<feature type="transmembrane region" description="Helical" evidence="5">
    <location>
        <begin position="178"/>
        <end position="196"/>
    </location>
</feature>
<dbReference type="InterPro" id="IPR044878">
    <property type="entry name" value="UbiA_sf"/>
</dbReference>
<feature type="transmembrane region" description="Helical" evidence="5">
    <location>
        <begin position="136"/>
        <end position="157"/>
    </location>
</feature>
<evidence type="ECO:0000313" key="7">
    <source>
        <dbReference type="EMBL" id="MFI7586074.1"/>
    </source>
</evidence>
<dbReference type="Gene3D" id="1.10.357.140">
    <property type="entry name" value="UbiA prenyltransferase"/>
    <property type="match status" value="1"/>
</dbReference>
<feature type="transmembrane region" description="Helical" evidence="5">
    <location>
        <begin position="236"/>
        <end position="254"/>
    </location>
</feature>
<keyword evidence="4 5" id="KW-0472">Membrane</keyword>
<name>A0ABW8AI92_9ACTN</name>
<sequence length="255" mass="25407">MTAFATACAVALGADLPLSVGVAAAALTGQLAVGWSNDALDAGRDTSAGRPDKPIARGEVGVRAVWTAGAAALVLCVPLSLRLGLLAGALHLVAVGVALAYNLSLKFVAASPVPFALAFGLLPVVTYRVVDDAWPPGLLVLGAVLLGAAAHFGNTIGDTEADRATGVRGLPQRLGPRASVLSMAGLLGAAGAVLLAQVVHSGEFSTRVWAGSALLTAGVALAATVPLIVATREASAWRLTLASVALVVLGFLLTV</sequence>
<comment type="subcellular location">
    <subcellularLocation>
        <location evidence="1">Membrane</location>
        <topology evidence="1">Multi-pass membrane protein</topology>
    </subcellularLocation>
</comment>
<keyword evidence="8" id="KW-1185">Reference proteome</keyword>
<dbReference type="RefSeq" id="WP_398275079.1">
    <property type="nucleotide sequence ID" value="NZ_JBITLV010000001.1"/>
</dbReference>
<accession>A0ABW8AI92</accession>
<keyword evidence="3 5" id="KW-1133">Transmembrane helix</keyword>
<comment type="caution">
    <text evidence="7">The sequence shown here is derived from an EMBL/GenBank/DDBJ whole genome shotgun (WGS) entry which is preliminary data.</text>
</comment>
<feature type="signal peptide" evidence="6">
    <location>
        <begin position="1"/>
        <end position="25"/>
    </location>
</feature>
<evidence type="ECO:0000256" key="3">
    <source>
        <dbReference type="ARBA" id="ARBA00022989"/>
    </source>
</evidence>
<evidence type="ECO:0000256" key="2">
    <source>
        <dbReference type="ARBA" id="ARBA00022692"/>
    </source>
</evidence>
<keyword evidence="6" id="KW-0732">Signal</keyword>
<protein>
    <submittedName>
        <fullName evidence="7">UbiA family prenyltransferase</fullName>
    </submittedName>
</protein>
<dbReference type="InterPro" id="IPR000537">
    <property type="entry name" value="UbiA_prenyltransferase"/>
</dbReference>
<evidence type="ECO:0000256" key="6">
    <source>
        <dbReference type="SAM" id="SignalP"/>
    </source>
</evidence>
<proteinExistence type="predicted"/>
<gene>
    <name evidence="7" type="ORF">ACIB24_03240</name>
</gene>
<dbReference type="Proteomes" id="UP001612915">
    <property type="component" value="Unassembled WGS sequence"/>
</dbReference>
<reference evidence="7 8" key="1">
    <citation type="submission" date="2024-10" db="EMBL/GenBank/DDBJ databases">
        <title>The Natural Products Discovery Center: Release of the First 8490 Sequenced Strains for Exploring Actinobacteria Biosynthetic Diversity.</title>
        <authorList>
            <person name="Kalkreuter E."/>
            <person name="Kautsar S.A."/>
            <person name="Yang D."/>
            <person name="Bader C.D."/>
            <person name="Teijaro C.N."/>
            <person name="Fluegel L."/>
            <person name="Davis C.M."/>
            <person name="Simpson J.R."/>
            <person name="Lauterbach L."/>
            <person name="Steele A.D."/>
            <person name="Gui C."/>
            <person name="Meng S."/>
            <person name="Li G."/>
            <person name="Viehrig K."/>
            <person name="Ye F."/>
            <person name="Su P."/>
            <person name="Kiefer A.F."/>
            <person name="Nichols A."/>
            <person name="Cepeda A.J."/>
            <person name="Yan W."/>
            <person name="Fan B."/>
            <person name="Jiang Y."/>
            <person name="Adhikari A."/>
            <person name="Zheng C.-J."/>
            <person name="Schuster L."/>
            <person name="Cowan T.M."/>
            <person name="Smanski M.J."/>
            <person name="Chevrette M.G."/>
            <person name="De Carvalho L.P.S."/>
            <person name="Shen B."/>
        </authorList>
    </citation>
    <scope>NUCLEOTIDE SEQUENCE [LARGE SCALE GENOMIC DNA]</scope>
    <source>
        <strain evidence="7 8">NPDC049639</strain>
    </source>
</reference>
<evidence type="ECO:0000313" key="8">
    <source>
        <dbReference type="Proteomes" id="UP001612915"/>
    </source>
</evidence>
<keyword evidence="2 5" id="KW-0812">Transmembrane</keyword>
<dbReference type="Pfam" id="PF01040">
    <property type="entry name" value="UbiA"/>
    <property type="match status" value="1"/>
</dbReference>
<feature type="transmembrane region" description="Helical" evidence="5">
    <location>
        <begin position="83"/>
        <end position="101"/>
    </location>
</feature>